<feature type="region of interest" description="Disordered" evidence="1">
    <location>
        <begin position="70"/>
        <end position="89"/>
    </location>
</feature>
<dbReference type="Proteomes" id="UP000000304">
    <property type="component" value="Unassembled WGS sequence"/>
</dbReference>
<gene>
    <name evidence="2" type="primary">Dsim\GD10343</name>
    <name evidence="2" type="ORF">Dsim_GD10343</name>
</gene>
<accession>B4NV65</accession>
<evidence type="ECO:0000313" key="3">
    <source>
        <dbReference type="Proteomes" id="UP000000304"/>
    </source>
</evidence>
<reference evidence="2 3" key="1">
    <citation type="journal article" date="2007" name="Nature">
        <title>Evolution of genes and genomes on the Drosophila phylogeny.</title>
        <authorList>
            <consortium name="Drosophila 12 Genomes Consortium"/>
            <person name="Clark A.G."/>
            <person name="Eisen M.B."/>
            <person name="Smith D.R."/>
            <person name="Bergman C.M."/>
            <person name="Oliver B."/>
            <person name="Markow T.A."/>
            <person name="Kaufman T.C."/>
            <person name="Kellis M."/>
            <person name="Gelbart W."/>
            <person name="Iyer V.N."/>
            <person name="Pollard D.A."/>
            <person name="Sackton T.B."/>
            <person name="Larracuente A.M."/>
            <person name="Singh N.D."/>
            <person name="Abad J.P."/>
            <person name="Abt D.N."/>
            <person name="Adryan B."/>
            <person name="Aguade M."/>
            <person name="Akashi H."/>
            <person name="Anderson W.W."/>
            <person name="Aquadro C.F."/>
            <person name="Ardell D.H."/>
            <person name="Arguello R."/>
            <person name="Artieri C.G."/>
            <person name="Barbash D.A."/>
            <person name="Barker D."/>
            <person name="Barsanti P."/>
            <person name="Batterham P."/>
            <person name="Batzoglou S."/>
            <person name="Begun D."/>
            <person name="Bhutkar A."/>
            <person name="Blanco E."/>
            <person name="Bosak S.A."/>
            <person name="Bradley R.K."/>
            <person name="Brand A.D."/>
            <person name="Brent M.R."/>
            <person name="Brooks A.N."/>
            <person name="Brown R.H."/>
            <person name="Butlin R.K."/>
            <person name="Caggese C."/>
            <person name="Calvi B.R."/>
            <person name="Bernardo de Carvalho A."/>
            <person name="Caspi A."/>
            <person name="Castrezana S."/>
            <person name="Celniker S.E."/>
            <person name="Chang J.L."/>
            <person name="Chapple C."/>
            <person name="Chatterji S."/>
            <person name="Chinwalla A."/>
            <person name="Civetta A."/>
            <person name="Clifton S.W."/>
            <person name="Comeron J.M."/>
            <person name="Costello J.C."/>
            <person name="Coyne J.A."/>
            <person name="Daub J."/>
            <person name="David R.G."/>
            <person name="Delcher A.L."/>
            <person name="Delehaunty K."/>
            <person name="Do C.B."/>
            <person name="Ebling H."/>
            <person name="Edwards K."/>
            <person name="Eickbush T."/>
            <person name="Evans J.D."/>
            <person name="Filipski A."/>
            <person name="Findeiss S."/>
            <person name="Freyhult E."/>
            <person name="Fulton L."/>
            <person name="Fulton R."/>
            <person name="Garcia A.C."/>
            <person name="Gardiner A."/>
            <person name="Garfield D.A."/>
            <person name="Garvin B.E."/>
            <person name="Gibson G."/>
            <person name="Gilbert D."/>
            <person name="Gnerre S."/>
            <person name="Godfrey J."/>
            <person name="Good R."/>
            <person name="Gotea V."/>
            <person name="Gravely B."/>
            <person name="Greenberg A.J."/>
            <person name="Griffiths-Jones S."/>
            <person name="Gross S."/>
            <person name="Guigo R."/>
            <person name="Gustafson E.A."/>
            <person name="Haerty W."/>
            <person name="Hahn M.W."/>
            <person name="Halligan D.L."/>
            <person name="Halpern A.L."/>
            <person name="Halter G.M."/>
            <person name="Han M.V."/>
            <person name="Heger A."/>
            <person name="Hillier L."/>
            <person name="Hinrichs A.S."/>
            <person name="Holmes I."/>
            <person name="Hoskins R.A."/>
            <person name="Hubisz M.J."/>
            <person name="Hultmark D."/>
            <person name="Huntley M.A."/>
            <person name="Jaffe D.B."/>
            <person name="Jagadeeshan S."/>
            <person name="Jeck W.R."/>
            <person name="Johnson J."/>
            <person name="Jones C.D."/>
            <person name="Jordan W.C."/>
            <person name="Karpen G.H."/>
            <person name="Kataoka E."/>
            <person name="Keightley P.D."/>
            <person name="Kheradpour P."/>
            <person name="Kirkness E.F."/>
            <person name="Koerich L.B."/>
            <person name="Kristiansen K."/>
            <person name="Kudrna D."/>
            <person name="Kulathinal R.J."/>
            <person name="Kumar S."/>
            <person name="Kwok R."/>
            <person name="Lander E."/>
            <person name="Langley C.H."/>
            <person name="Lapoint R."/>
            <person name="Lazzaro B.P."/>
            <person name="Lee S.J."/>
            <person name="Levesque L."/>
            <person name="Li R."/>
            <person name="Lin C.F."/>
            <person name="Lin M.F."/>
            <person name="Lindblad-Toh K."/>
            <person name="Llopart A."/>
            <person name="Long M."/>
            <person name="Low L."/>
            <person name="Lozovsky E."/>
            <person name="Lu J."/>
            <person name="Luo M."/>
            <person name="Machado C.A."/>
            <person name="Makalowski W."/>
            <person name="Marzo M."/>
            <person name="Matsuda M."/>
            <person name="Matzkin L."/>
            <person name="McAllister B."/>
            <person name="McBride C.S."/>
            <person name="McKernan B."/>
            <person name="McKernan K."/>
            <person name="Mendez-Lago M."/>
            <person name="Minx P."/>
            <person name="Mollenhauer M.U."/>
            <person name="Montooth K."/>
            <person name="Mount S.M."/>
            <person name="Mu X."/>
            <person name="Myers E."/>
            <person name="Negre B."/>
            <person name="Newfeld S."/>
            <person name="Nielsen R."/>
            <person name="Noor M.A."/>
            <person name="O'Grady P."/>
            <person name="Pachter L."/>
            <person name="Papaceit M."/>
            <person name="Parisi M.J."/>
            <person name="Parisi M."/>
            <person name="Parts L."/>
            <person name="Pedersen J.S."/>
            <person name="Pesole G."/>
            <person name="Phillippy A.M."/>
            <person name="Ponting C.P."/>
            <person name="Pop M."/>
            <person name="Porcelli D."/>
            <person name="Powell J.R."/>
            <person name="Prohaska S."/>
            <person name="Pruitt K."/>
            <person name="Puig M."/>
            <person name="Quesneville H."/>
            <person name="Ram K.R."/>
            <person name="Rand D."/>
            <person name="Rasmussen M.D."/>
            <person name="Reed L.K."/>
            <person name="Reenan R."/>
            <person name="Reily A."/>
            <person name="Remington K.A."/>
            <person name="Rieger T.T."/>
            <person name="Ritchie M.G."/>
            <person name="Robin C."/>
            <person name="Rogers Y.H."/>
            <person name="Rohde C."/>
            <person name="Rozas J."/>
            <person name="Rubenfield M.J."/>
            <person name="Ruiz A."/>
            <person name="Russo S."/>
            <person name="Salzberg S.L."/>
            <person name="Sanchez-Gracia A."/>
            <person name="Saranga D.J."/>
            <person name="Sato H."/>
            <person name="Schaeffer S.W."/>
            <person name="Schatz M.C."/>
            <person name="Schlenke T."/>
            <person name="Schwartz R."/>
            <person name="Segarra C."/>
            <person name="Singh R.S."/>
            <person name="Sirot L."/>
            <person name="Sirota M."/>
            <person name="Sisneros N.B."/>
            <person name="Smith C.D."/>
            <person name="Smith T.F."/>
            <person name="Spieth J."/>
            <person name="Stage D.E."/>
            <person name="Stark A."/>
            <person name="Stephan W."/>
            <person name="Strausberg R.L."/>
            <person name="Strempel S."/>
            <person name="Sturgill D."/>
            <person name="Sutton G."/>
            <person name="Sutton G.G."/>
            <person name="Tao W."/>
            <person name="Teichmann S."/>
            <person name="Tobari Y.N."/>
            <person name="Tomimura Y."/>
            <person name="Tsolas J.M."/>
            <person name="Valente V.L."/>
            <person name="Venter E."/>
            <person name="Venter J.C."/>
            <person name="Vicario S."/>
            <person name="Vieira F.G."/>
            <person name="Vilella A.J."/>
            <person name="Villasante A."/>
            <person name="Walenz B."/>
            <person name="Wang J."/>
            <person name="Wasserman M."/>
            <person name="Watts T."/>
            <person name="Wilson D."/>
            <person name="Wilson R.K."/>
            <person name="Wing R.A."/>
            <person name="Wolfner M.F."/>
            <person name="Wong A."/>
            <person name="Wong G.K."/>
            <person name="Wu C.I."/>
            <person name="Wu G."/>
            <person name="Yamamoto D."/>
            <person name="Yang H.P."/>
            <person name="Yang S.P."/>
            <person name="Yorke J.A."/>
            <person name="Yoshida K."/>
            <person name="Zdobnov E."/>
            <person name="Zhang P."/>
            <person name="Zhang Y."/>
            <person name="Zimin A.V."/>
            <person name="Baldwin J."/>
            <person name="Abdouelleil A."/>
            <person name="Abdulkadir J."/>
            <person name="Abebe A."/>
            <person name="Abera B."/>
            <person name="Abreu J."/>
            <person name="Acer S.C."/>
            <person name="Aftuck L."/>
            <person name="Alexander A."/>
            <person name="An P."/>
            <person name="Anderson E."/>
            <person name="Anderson S."/>
            <person name="Arachi H."/>
            <person name="Azer M."/>
            <person name="Bachantsang P."/>
            <person name="Barry A."/>
            <person name="Bayul T."/>
            <person name="Berlin A."/>
            <person name="Bessette D."/>
            <person name="Bloom T."/>
            <person name="Blye J."/>
            <person name="Boguslavskiy L."/>
            <person name="Bonnet C."/>
            <person name="Boukhgalter B."/>
            <person name="Bourzgui I."/>
            <person name="Brown A."/>
            <person name="Cahill P."/>
            <person name="Channer S."/>
            <person name="Cheshatsang Y."/>
            <person name="Chuda L."/>
            <person name="Citroen M."/>
            <person name="Collymore A."/>
            <person name="Cooke P."/>
            <person name="Costello M."/>
            <person name="D'Aco K."/>
            <person name="Daza R."/>
            <person name="De Haan G."/>
            <person name="DeGray S."/>
            <person name="DeMaso C."/>
            <person name="Dhargay N."/>
            <person name="Dooley K."/>
            <person name="Dooley E."/>
            <person name="Doricent M."/>
            <person name="Dorje P."/>
            <person name="Dorjee K."/>
            <person name="Dupes A."/>
            <person name="Elong R."/>
            <person name="Falk J."/>
            <person name="Farina A."/>
            <person name="Faro S."/>
            <person name="Ferguson D."/>
            <person name="Fisher S."/>
            <person name="Foley C.D."/>
            <person name="Franke A."/>
            <person name="Friedrich D."/>
            <person name="Gadbois L."/>
            <person name="Gearin G."/>
            <person name="Gearin C.R."/>
            <person name="Giannoukos G."/>
            <person name="Goode T."/>
            <person name="Graham J."/>
            <person name="Grandbois E."/>
            <person name="Grewal S."/>
            <person name="Gyaltsen K."/>
            <person name="Hafez N."/>
            <person name="Hagos B."/>
            <person name="Hall J."/>
            <person name="Henson C."/>
            <person name="Hollinger A."/>
            <person name="Honan T."/>
            <person name="Huard M.D."/>
            <person name="Hughes L."/>
            <person name="Hurhula B."/>
            <person name="Husby M.E."/>
            <person name="Kamat A."/>
            <person name="Kanga B."/>
            <person name="Kashin S."/>
            <person name="Khazanovich D."/>
            <person name="Kisner P."/>
            <person name="Lance K."/>
            <person name="Lara M."/>
            <person name="Lee W."/>
            <person name="Lennon N."/>
            <person name="Letendre F."/>
            <person name="LeVine R."/>
            <person name="Lipovsky A."/>
            <person name="Liu X."/>
            <person name="Liu J."/>
            <person name="Liu S."/>
            <person name="Lokyitsang T."/>
            <person name="Lokyitsang Y."/>
            <person name="Lubonja R."/>
            <person name="Lui A."/>
            <person name="MacDonald P."/>
            <person name="Magnisalis V."/>
            <person name="Maru K."/>
            <person name="Matthews C."/>
            <person name="McCusker W."/>
            <person name="McDonough S."/>
            <person name="Mehta T."/>
            <person name="Meldrim J."/>
            <person name="Meneus L."/>
            <person name="Mihai O."/>
            <person name="Mihalev A."/>
            <person name="Mihova T."/>
            <person name="Mittelman R."/>
            <person name="Mlenga V."/>
            <person name="Montmayeur A."/>
            <person name="Mulrain L."/>
            <person name="Navidi A."/>
            <person name="Naylor J."/>
            <person name="Negash T."/>
            <person name="Nguyen T."/>
            <person name="Nguyen N."/>
            <person name="Nicol R."/>
            <person name="Norbu C."/>
            <person name="Norbu N."/>
            <person name="Novod N."/>
            <person name="O'Neill B."/>
            <person name="Osman S."/>
            <person name="Markiewicz E."/>
            <person name="Oyono O.L."/>
            <person name="Patti C."/>
            <person name="Phunkhang P."/>
            <person name="Pierre F."/>
            <person name="Priest M."/>
            <person name="Raghuraman S."/>
            <person name="Rege F."/>
            <person name="Reyes R."/>
            <person name="Rise C."/>
            <person name="Rogov P."/>
            <person name="Ross K."/>
            <person name="Ryan E."/>
            <person name="Settipalli S."/>
            <person name="Shea T."/>
            <person name="Sherpa N."/>
            <person name="Shi L."/>
            <person name="Shih D."/>
            <person name="Sparrow T."/>
            <person name="Spaulding J."/>
            <person name="Stalker J."/>
            <person name="Stange-Thomann N."/>
            <person name="Stavropoulos S."/>
            <person name="Stone C."/>
            <person name="Strader C."/>
            <person name="Tesfaye S."/>
            <person name="Thomson T."/>
            <person name="Thoulutsang Y."/>
            <person name="Thoulutsang D."/>
            <person name="Topham K."/>
            <person name="Topping I."/>
            <person name="Tsamla T."/>
            <person name="Vassiliev H."/>
            <person name="Vo A."/>
            <person name="Wangchuk T."/>
            <person name="Wangdi T."/>
            <person name="Weiand M."/>
            <person name="Wilkinson J."/>
            <person name="Wilson A."/>
            <person name="Yadav S."/>
            <person name="Young G."/>
            <person name="Yu Q."/>
            <person name="Zembek L."/>
            <person name="Zhong D."/>
            <person name="Zimmer A."/>
            <person name="Zwirko Z."/>
            <person name="Jaffe D.B."/>
            <person name="Alvarez P."/>
            <person name="Brockman W."/>
            <person name="Butler J."/>
            <person name="Chin C."/>
            <person name="Gnerre S."/>
            <person name="Grabherr M."/>
            <person name="Kleber M."/>
            <person name="Mauceli E."/>
            <person name="MacCallum I."/>
        </authorList>
    </citation>
    <scope>NUCLEOTIDE SEQUENCE [LARGE SCALE GENOMIC DNA]</scope>
    <source>
        <strain evidence="3">white501</strain>
    </source>
</reference>
<evidence type="ECO:0000313" key="2">
    <source>
        <dbReference type="EMBL" id="EDX15940.1"/>
    </source>
</evidence>
<sequence length="107" mass="11349">MPKGAVGALEALGGRSGRRGWRRCYLRSISGAANAHPPAPPTCTTHALALMSLSCANDFARQGGKFFPKQQHQGSEMEVGGAGRCGAEGRGTRLKTLNEVYESDKVF</sequence>
<protein>
    <submittedName>
        <fullName evidence="2">GD10343</fullName>
    </submittedName>
</protein>
<evidence type="ECO:0000256" key="1">
    <source>
        <dbReference type="SAM" id="MobiDB-lite"/>
    </source>
</evidence>
<dbReference type="HOGENOM" id="CLU_2212698_0_0_1"/>
<feature type="compositionally biased region" description="Gly residues" evidence="1">
    <location>
        <begin position="80"/>
        <end position="89"/>
    </location>
</feature>
<dbReference type="AlphaFoldDB" id="B4NV65"/>
<dbReference type="EMBL" id="CH986218">
    <property type="protein sequence ID" value="EDX15940.1"/>
    <property type="molecule type" value="Genomic_DNA"/>
</dbReference>
<proteinExistence type="predicted"/>
<keyword evidence="3" id="KW-1185">Reference proteome</keyword>
<organism evidence="2 3">
    <name type="scientific">Drosophila simulans</name>
    <name type="common">Fruit fly</name>
    <dbReference type="NCBI Taxonomy" id="7240"/>
    <lineage>
        <taxon>Eukaryota</taxon>
        <taxon>Metazoa</taxon>
        <taxon>Ecdysozoa</taxon>
        <taxon>Arthropoda</taxon>
        <taxon>Hexapoda</taxon>
        <taxon>Insecta</taxon>
        <taxon>Pterygota</taxon>
        <taxon>Neoptera</taxon>
        <taxon>Endopterygota</taxon>
        <taxon>Diptera</taxon>
        <taxon>Brachycera</taxon>
        <taxon>Muscomorpha</taxon>
        <taxon>Ephydroidea</taxon>
        <taxon>Drosophilidae</taxon>
        <taxon>Drosophila</taxon>
        <taxon>Sophophora</taxon>
    </lineage>
</organism>
<name>B4NV65_DROSI</name>